<keyword evidence="3" id="KW-1185">Reference proteome</keyword>
<feature type="compositionally biased region" description="Polar residues" evidence="1">
    <location>
        <begin position="1"/>
        <end position="11"/>
    </location>
</feature>
<gene>
    <name evidence="2" type="ORF">SCOCK_150140</name>
</gene>
<reference evidence="2" key="1">
    <citation type="submission" date="2021-05" db="EMBL/GenBank/DDBJ databases">
        <authorList>
            <person name="Arsene-Ploetze F."/>
        </authorList>
    </citation>
    <scope>NUCLEOTIDE SEQUENCE</scope>
    <source>
        <strain evidence="2">DSM 42138</strain>
    </source>
</reference>
<proteinExistence type="predicted"/>
<feature type="region of interest" description="Disordered" evidence="1">
    <location>
        <begin position="1"/>
        <end position="57"/>
    </location>
</feature>
<evidence type="ECO:0000313" key="2">
    <source>
        <dbReference type="EMBL" id="CAG6392168.1"/>
    </source>
</evidence>
<feature type="compositionally biased region" description="Low complexity" evidence="1">
    <location>
        <begin position="19"/>
        <end position="52"/>
    </location>
</feature>
<name>A0A9W4DQH4_9ACTN</name>
<evidence type="ECO:0000313" key="3">
    <source>
        <dbReference type="Proteomes" id="UP001152519"/>
    </source>
</evidence>
<sequence>MTPAAQRSSRQATKRATKKTAAAPKSGAGRSRASGTTATRTTKTRSKASSAGQHQHDVTITIPVDSAASAVGKVVTLPVTAAQRILPSAGGLPLYVGLGALGIAGILEWPVAAGIGVGYAVLRQGGPLNPHPEENPAK</sequence>
<protein>
    <submittedName>
        <fullName evidence="2">Uncharacterized protein</fullName>
    </submittedName>
</protein>
<evidence type="ECO:0000256" key="1">
    <source>
        <dbReference type="SAM" id="MobiDB-lite"/>
    </source>
</evidence>
<dbReference type="RefSeq" id="WP_251486275.1">
    <property type="nucleotide sequence ID" value="NZ_CAJSLV010000043.1"/>
</dbReference>
<dbReference type="Proteomes" id="UP001152519">
    <property type="component" value="Unassembled WGS sequence"/>
</dbReference>
<organism evidence="2 3">
    <name type="scientific">Actinacidiphila cocklensis</name>
    <dbReference type="NCBI Taxonomy" id="887465"/>
    <lineage>
        <taxon>Bacteria</taxon>
        <taxon>Bacillati</taxon>
        <taxon>Actinomycetota</taxon>
        <taxon>Actinomycetes</taxon>
        <taxon>Kitasatosporales</taxon>
        <taxon>Streptomycetaceae</taxon>
        <taxon>Actinacidiphila</taxon>
    </lineage>
</organism>
<accession>A0A9W4DQH4</accession>
<dbReference type="EMBL" id="CAJSLV010000043">
    <property type="protein sequence ID" value="CAG6392168.1"/>
    <property type="molecule type" value="Genomic_DNA"/>
</dbReference>
<dbReference type="AlphaFoldDB" id="A0A9W4DQH4"/>
<comment type="caution">
    <text evidence="2">The sequence shown here is derived from an EMBL/GenBank/DDBJ whole genome shotgun (WGS) entry which is preliminary data.</text>
</comment>